<keyword evidence="2" id="KW-1185">Reference proteome</keyword>
<organism evidence="1 2">
    <name type="scientific">Pelistega suis</name>
    <dbReference type="NCBI Taxonomy" id="1631957"/>
    <lineage>
        <taxon>Bacteria</taxon>
        <taxon>Pseudomonadati</taxon>
        <taxon>Pseudomonadota</taxon>
        <taxon>Betaproteobacteria</taxon>
        <taxon>Burkholderiales</taxon>
        <taxon>Alcaligenaceae</taxon>
        <taxon>Pelistega</taxon>
    </lineage>
</organism>
<sequence length="141" mass="15946">MGSTSLPNTLLTANLSSKLPYQSTLSINNHKVYTEVVDNNKTRARGLMFRQSLPQEAGMLFVFQDEQPRCFWMKNTSIPLSIAYINSQGEIFDIFDLQPHDETSVCSTQPAMFALEVNQGWFSQKGITIGDKIHMDSPIRK</sequence>
<dbReference type="EMBL" id="JABGBN010000002">
    <property type="protein sequence ID" value="NOL51217.1"/>
    <property type="molecule type" value="Genomic_DNA"/>
</dbReference>
<dbReference type="Gene3D" id="2.60.120.1140">
    <property type="entry name" value="Protein of unknown function DUF192"/>
    <property type="match status" value="1"/>
</dbReference>
<dbReference type="InterPro" id="IPR003795">
    <property type="entry name" value="DUF192"/>
</dbReference>
<dbReference type="AlphaFoldDB" id="A0A849P8D5"/>
<dbReference type="PANTHER" id="PTHR37953">
    <property type="entry name" value="UPF0127 PROTEIN MJ1496"/>
    <property type="match status" value="1"/>
</dbReference>
<reference evidence="1 2" key="1">
    <citation type="submission" date="2020-05" db="EMBL/GenBank/DDBJ databases">
        <authorList>
            <person name="Niu N."/>
        </authorList>
    </citation>
    <scope>NUCLEOTIDE SEQUENCE [LARGE SCALE GENOMIC DNA]</scope>
    <source>
        <strain evidence="1 2">3340-03</strain>
    </source>
</reference>
<evidence type="ECO:0000313" key="1">
    <source>
        <dbReference type="EMBL" id="NOL51217.1"/>
    </source>
</evidence>
<dbReference type="PANTHER" id="PTHR37953:SF1">
    <property type="entry name" value="UPF0127 PROTEIN MJ1496"/>
    <property type="match status" value="1"/>
</dbReference>
<protein>
    <submittedName>
        <fullName evidence="1">DUF192 domain-containing protein</fullName>
    </submittedName>
</protein>
<gene>
    <name evidence="1" type="ORF">HKX39_03395</name>
</gene>
<dbReference type="InterPro" id="IPR038695">
    <property type="entry name" value="Saro_0823-like_sf"/>
</dbReference>
<comment type="caution">
    <text evidence="1">The sequence shown here is derived from an EMBL/GenBank/DDBJ whole genome shotgun (WGS) entry which is preliminary data.</text>
</comment>
<dbReference type="Pfam" id="PF02643">
    <property type="entry name" value="DUF192"/>
    <property type="match status" value="1"/>
</dbReference>
<accession>A0A849P8D5</accession>
<name>A0A849P8D5_9BURK</name>
<evidence type="ECO:0000313" key="2">
    <source>
        <dbReference type="Proteomes" id="UP000537862"/>
    </source>
</evidence>
<proteinExistence type="predicted"/>
<dbReference type="Proteomes" id="UP000537862">
    <property type="component" value="Unassembled WGS sequence"/>
</dbReference>